<dbReference type="PANTHER" id="PTHR23322:SF93">
    <property type="entry name" value="UBX DOMAIN-CONTAINING PROTEIN 8"/>
    <property type="match status" value="1"/>
</dbReference>
<dbReference type="OrthoDB" id="1026733at2759"/>
<evidence type="ECO:0000313" key="3">
    <source>
        <dbReference type="EMBL" id="OAO14373.1"/>
    </source>
</evidence>
<evidence type="ECO:0000256" key="1">
    <source>
        <dbReference type="SAM" id="MobiDB-lite"/>
    </source>
</evidence>
<feature type="domain" description="UBX" evidence="2">
    <location>
        <begin position="213"/>
        <end position="281"/>
    </location>
</feature>
<dbReference type="Gene3D" id="3.10.20.90">
    <property type="entry name" value="Phosphatidylinositol 3-kinase Catalytic Subunit, Chain A, domain 1"/>
    <property type="match status" value="1"/>
</dbReference>
<dbReference type="EMBL" id="LXWW01000255">
    <property type="protein sequence ID" value="OAO14373.1"/>
    <property type="molecule type" value="Genomic_DNA"/>
</dbReference>
<evidence type="ECO:0000313" key="4">
    <source>
        <dbReference type="Proteomes" id="UP000078348"/>
    </source>
</evidence>
<comment type="caution">
    <text evidence="3">The sequence shown here is derived from an EMBL/GenBank/DDBJ whole genome shotgun (WGS) entry which is preliminary data.</text>
</comment>
<accession>A0A196SBH8</accession>
<feature type="region of interest" description="Disordered" evidence="1">
    <location>
        <begin position="170"/>
        <end position="189"/>
    </location>
</feature>
<dbReference type="GO" id="GO:0043130">
    <property type="term" value="F:ubiquitin binding"/>
    <property type="evidence" value="ECO:0007669"/>
    <property type="project" value="TreeGrafter"/>
</dbReference>
<dbReference type="InterPro" id="IPR029071">
    <property type="entry name" value="Ubiquitin-like_domsf"/>
</dbReference>
<dbReference type="PANTHER" id="PTHR23322">
    <property type="entry name" value="FAS-ASSOCIATED PROTEIN"/>
    <property type="match status" value="1"/>
</dbReference>
<proteinExistence type="predicted"/>
<protein>
    <recommendedName>
        <fullName evidence="2">UBX domain-containing protein</fullName>
    </recommendedName>
</protein>
<dbReference type="Gene3D" id="3.40.30.10">
    <property type="entry name" value="Glutaredoxin"/>
    <property type="match status" value="1"/>
</dbReference>
<reference evidence="3 4" key="1">
    <citation type="submission" date="2016-05" db="EMBL/GenBank/DDBJ databases">
        <title>Nuclear genome of Blastocystis sp. subtype 1 NandII.</title>
        <authorList>
            <person name="Gentekaki E."/>
            <person name="Curtis B."/>
            <person name="Stairs C."/>
            <person name="Eme L."/>
            <person name="Herman E."/>
            <person name="Klimes V."/>
            <person name="Arias M.C."/>
            <person name="Elias M."/>
            <person name="Hilliou F."/>
            <person name="Klute M."/>
            <person name="Malik S.-B."/>
            <person name="Pightling A."/>
            <person name="Rachubinski R."/>
            <person name="Salas D."/>
            <person name="Schlacht A."/>
            <person name="Suga H."/>
            <person name="Archibald J."/>
            <person name="Ball S.G."/>
            <person name="Clark G."/>
            <person name="Dacks J."/>
            <person name="Van Der Giezen M."/>
            <person name="Tsaousis A."/>
            <person name="Roger A."/>
        </authorList>
    </citation>
    <scope>NUCLEOTIDE SEQUENCE [LARGE SCALE GENOMIC DNA]</scope>
    <source>
        <strain evidence="4">ATCC 50177 / NandII</strain>
    </source>
</reference>
<keyword evidence="4" id="KW-1185">Reference proteome</keyword>
<dbReference type="AlphaFoldDB" id="A0A196SBH8"/>
<dbReference type="STRING" id="478820.A0A196SBH8"/>
<dbReference type="CDD" id="cd01767">
    <property type="entry name" value="UBX"/>
    <property type="match status" value="1"/>
</dbReference>
<organism evidence="3 4">
    <name type="scientific">Blastocystis sp. subtype 1 (strain ATCC 50177 / NandII)</name>
    <dbReference type="NCBI Taxonomy" id="478820"/>
    <lineage>
        <taxon>Eukaryota</taxon>
        <taxon>Sar</taxon>
        <taxon>Stramenopiles</taxon>
        <taxon>Bigyra</taxon>
        <taxon>Opalozoa</taxon>
        <taxon>Opalinata</taxon>
        <taxon>Blastocystidae</taxon>
        <taxon>Blastocystis</taxon>
    </lineage>
</organism>
<gene>
    <name evidence="3" type="ORF">AV274_3963</name>
</gene>
<dbReference type="Proteomes" id="UP000078348">
    <property type="component" value="Unassembled WGS sequence"/>
</dbReference>
<name>A0A196SBH8_BLAHN</name>
<sequence length="292" mass="33140">MDASLTDATTVAALEKKPLLVYLACSLHENYDHYNKLLAAPHVVETFQENYVCWGCDLTELNVPVEELPALLIMYKKSESDPLTYFGTVYYQDKMTAQSLLDQIAGIVSIGIAHITQADMERQFQEDSRRIVEEQQREYEEAVEADRRMLAQASETPQFFGPFDETAETVPEAAPKNASTESFEEKRAKAEKAERMEVIRAGIPAEPRGGEMLRIRVVYPDGTKLQRNFLPSDKVALLLNLVELDMFDHQMDIDAFELYVAIPKLCLNDGNRDSTFEELQLKGSCVFRIRAL</sequence>
<dbReference type="SUPFAM" id="SSF54236">
    <property type="entry name" value="Ubiquitin-like"/>
    <property type="match status" value="1"/>
</dbReference>
<dbReference type="InterPro" id="IPR050730">
    <property type="entry name" value="UBX_domain-protein"/>
</dbReference>
<evidence type="ECO:0000259" key="2">
    <source>
        <dbReference type="Pfam" id="PF00789"/>
    </source>
</evidence>
<dbReference type="Pfam" id="PF00789">
    <property type="entry name" value="UBX"/>
    <property type="match status" value="1"/>
</dbReference>
<dbReference type="InterPro" id="IPR001012">
    <property type="entry name" value="UBX_dom"/>
</dbReference>